<dbReference type="GeneID" id="43166394"/>
<keyword evidence="3" id="KW-1185">Reference proteome</keyword>
<proteinExistence type="predicted"/>
<dbReference type="Pfam" id="PF13557">
    <property type="entry name" value="Phenol_MetA_deg"/>
    <property type="match status" value="1"/>
</dbReference>
<reference evidence="2 3" key="1">
    <citation type="submission" date="2023-11" db="EMBL/GenBank/DDBJ databases">
        <title>MicrobeMod: A computational toolkit for identifying prokaryotic methylation and restriction-modification with nanopore sequencing.</title>
        <authorList>
            <person name="Crits-Christoph A."/>
            <person name="Kang S.C."/>
            <person name="Lee H."/>
            <person name="Ostrov N."/>
        </authorList>
    </citation>
    <scope>NUCLEOTIDE SEQUENCE [LARGE SCALE GENOMIC DNA]</scope>
    <source>
        <strain evidence="2 3">ATCC 25935</strain>
    </source>
</reference>
<dbReference type="RefSeq" id="WP_019924889.1">
    <property type="nucleotide sequence ID" value="NZ_CP140152.1"/>
</dbReference>
<organism evidence="2 3">
    <name type="scientific">Duganella zoogloeoides</name>
    <dbReference type="NCBI Taxonomy" id="75659"/>
    <lineage>
        <taxon>Bacteria</taxon>
        <taxon>Pseudomonadati</taxon>
        <taxon>Pseudomonadota</taxon>
        <taxon>Betaproteobacteria</taxon>
        <taxon>Burkholderiales</taxon>
        <taxon>Oxalobacteraceae</taxon>
        <taxon>Telluria group</taxon>
        <taxon>Duganella</taxon>
    </lineage>
</organism>
<name>A0ABZ0XUB0_9BURK</name>
<feature type="chain" id="PRO_5045073243" evidence="1">
    <location>
        <begin position="30"/>
        <end position="273"/>
    </location>
</feature>
<feature type="signal peptide" evidence="1">
    <location>
        <begin position="1"/>
        <end position="29"/>
    </location>
</feature>
<accession>A0ABZ0XUB0</accession>
<keyword evidence="1" id="KW-0732">Signal</keyword>
<dbReference type="Proteomes" id="UP001326110">
    <property type="component" value="Chromosome"/>
</dbReference>
<evidence type="ECO:0000256" key="1">
    <source>
        <dbReference type="SAM" id="SignalP"/>
    </source>
</evidence>
<dbReference type="EMBL" id="CP140152">
    <property type="protein sequence ID" value="WQH03143.1"/>
    <property type="molecule type" value="Genomic_DNA"/>
</dbReference>
<evidence type="ECO:0000313" key="2">
    <source>
        <dbReference type="EMBL" id="WQH03143.1"/>
    </source>
</evidence>
<gene>
    <name evidence="2" type="ORF">SR858_19045</name>
</gene>
<dbReference type="InterPro" id="IPR025737">
    <property type="entry name" value="FApF"/>
</dbReference>
<evidence type="ECO:0000313" key="3">
    <source>
        <dbReference type="Proteomes" id="UP001326110"/>
    </source>
</evidence>
<protein>
    <submittedName>
        <fullName evidence="2">Transporter</fullName>
    </submittedName>
</protein>
<sequence>MAIKICAAWCGVPGVLVALLLMLPGPASAVEDDDGIVTDRPDFVESSNVVGKGRFQVETSIAVERDRADGVKLRTVSTPTLLRFGVAEDWELRVESDGRLRATAHDPATGQRLRENGYADTAVGVKWHMVDDEGARPSMGLLAHWDLDTGSAPFRAPGKGGSLRVVAEWELPGDLGLGVMPGVAWQRNDGGQRFTSGIFAVVLGKEWNDGLRTFVEYSAQQIAHARDGGSINTLDVGAAWLLGKSVQVDTAVSRALNKNTPDWSWTVGLSLKF</sequence>